<reference evidence="1" key="1">
    <citation type="submission" date="2021-08" db="EMBL/GenBank/DDBJ databases">
        <title>WGS assembly of Ceratopteris richardii.</title>
        <authorList>
            <person name="Marchant D.B."/>
            <person name="Chen G."/>
            <person name="Jenkins J."/>
            <person name="Shu S."/>
            <person name="Leebens-Mack J."/>
            <person name="Grimwood J."/>
            <person name="Schmutz J."/>
            <person name="Soltis P."/>
            <person name="Soltis D."/>
            <person name="Chen Z.-H."/>
        </authorList>
    </citation>
    <scope>NUCLEOTIDE SEQUENCE</scope>
    <source>
        <strain evidence="1">Whitten #5841</strain>
        <tissue evidence="1">Leaf</tissue>
    </source>
</reference>
<name>A0A8T2TBJ6_CERRI</name>
<evidence type="ECO:0000313" key="2">
    <source>
        <dbReference type="Proteomes" id="UP000825935"/>
    </source>
</evidence>
<dbReference type="Proteomes" id="UP000825935">
    <property type="component" value="Chromosome 14"/>
</dbReference>
<dbReference type="AlphaFoldDB" id="A0A8T2TBJ6"/>
<dbReference type="EMBL" id="CM035419">
    <property type="protein sequence ID" value="KAH7416289.1"/>
    <property type="molecule type" value="Genomic_DNA"/>
</dbReference>
<proteinExistence type="predicted"/>
<sequence length="133" mass="14530">MLIDPANTTMVGTPTYKAIVTNLANTNMMVTQTYRATATDLADIKVMATQTFKKISPLQFLDITSIFAIYFNPTQLAISTLLIIVQCYICNAPQSPSLLLLFAHMYEPFNASFQHDILGVSACISLGGSNDDV</sequence>
<protein>
    <submittedName>
        <fullName evidence="1">Uncharacterized protein</fullName>
    </submittedName>
</protein>
<keyword evidence="2" id="KW-1185">Reference proteome</keyword>
<comment type="caution">
    <text evidence="1">The sequence shown here is derived from an EMBL/GenBank/DDBJ whole genome shotgun (WGS) entry which is preliminary data.</text>
</comment>
<evidence type="ECO:0000313" key="1">
    <source>
        <dbReference type="EMBL" id="KAH7416289.1"/>
    </source>
</evidence>
<gene>
    <name evidence="1" type="ORF">KP509_14G084500</name>
</gene>
<organism evidence="1 2">
    <name type="scientific">Ceratopteris richardii</name>
    <name type="common">Triangle waterfern</name>
    <dbReference type="NCBI Taxonomy" id="49495"/>
    <lineage>
        <taxon>Eukaryota</taxon>
        <taxon>Viridiplantae</taxon>
        <taxon>Streptophyta</taxon>
        <taxon>Embryophyta</taxon>
        <taxon>Tracheophyta</taxon>
        <taxon>Polypodiopsida</taxon>
        <taxon>Polypodiidae</taxon>
        <taxon>Polypodiales</taxon>
        <taxon>Pteridineae</taxon>
        <taxon>Pteridaceae</taxon>
        <taxon>Parkerioideae</taxon>
        <taxon>Ceratopteris</taxon>
    </lineage>
</organism>
<accession>A0A8T2TBJ6</accession>